<dbReference type="SMART" id="SM00448">
    <property type="entry name" value="REC"/>
    <property type="match status" value="1"/>
</dbReference>
<dbReference type="PRINTS" id="PR00038">
    <property type="entry name" value="HTHLUXR"/>
</dbReference>
<dbReference type="GO" id="GO:0003677">
    <property type="term" value="F:DNA binding"/>
    <property type="evidence" value="ECO:0007669"/>
    <property type="project" value="UniProtKB-KW"/>
</dbReference>
<dbReference type="Gene3D" id="1.10.10.10">
    <property type="entry name" value="Winged helix-like DNA-binding domain superfamily/Winged helix DNA-binding domain"/>
    <property type="match status" value="1"/>
</dbReference>
<keyword evidence="4" id="KW-0238">DNA-binding</keyword>
<dbReference type="RefSeq" id="WP_042489175.1">
    <property type="nucleotide sequence ID" value="NZ_BBPI01000069.1"/>
</dbReference>
<reference evidence="9 10" key="1">
    <citation type="submission" date="2014-11" db="EMBL/GenBank/DDBJ databases">
        <title>Whole genome shotgun sequence of Sphingomonas parapaucimobilis NBRC 15100.</title>
        <authorList>
            <person name="Katano-Makiyama Y."/>
            <person name="Hosoyama A."/>
            <person name="Hashimoto M."/>
            <person name="Hosoyama Y."/>
            <person name="Noguchi M."/>
            <person name="Numata M."/>
            <person name="Tsuchikane K."/>
            <person name="Hirakata S."/>
            <person name="Uohara A."/>
            <person name="Shimodaira J."/>
            <person name="Ohji S."/>
            <person name="Ichikawa N."/>
            <person name="Kimura A."/>
            <person name="Yamazoe A."/>
            <person name="Fujita N."/>
        </authorList>
    </citation>
    <scope>NUCLEOTIDE SEQUENCE [LARGE SCALE GENOMIC DNA]</scope>
    <source>
        <strain evidence="9 10">NBRC 15100</strain>
    </source>
</reference>
<dbReference type="OrthoDB" id="9782655at2"/>
<evidence type="ECO:0000313" key="10">
    <source>
        <dbReference type="Proteomes" id="UP000032305"/>
    </source>
</evidence>
<evidence type="ECO:0000259" key="7">
    <source>
        <dbReference type="PROSITE" id="PS50043"/>
    </source>
</evidence>
<feature type="modified residue" description="4-aspartylphosphate" evidence="6">
    <location>
        <position position="55"/>
    </location>
</feature>
<keyword evidence="5" id="KW-0804">Transcription</keyword>
<dbReference type="FunFam" id="3.40.50.2300:FF:000018">
    <property type="entry name" value="DNA-binding transcriptional regulator NtrC"/>
    <property type="match status" value="1"/>
</dbReference>
<dbReference type="InterPro" id="IPR011006">
    <property type="entry name" value="CheY-like_superfamily"/>
</dbReference>
<name>A0A0A1WA93_9SPHN</name>
<dbReference type="eggNOG" id="COG4566">
    <property type="taxonomic scope" value="Bacteria"/>
</dbReference>
<gene>
    <name evidence="9" type="ORF">SP5_069_00780</name>
</gene>
<evidence type="ECO:0000256" key="4">
    <source>
        <dbReference type="ARBA" id="ARBA00023125"/>
    </source>
</evidence>
<organism evidence="9 10">
    <name type="scientific">Sphingomonas parapaucimobilis NBRC 15100</name>
    <dbReference type="NCBI Taxonomy" id="1219049"/>
    <lineage>
        <taxon>Bacteria</taxon>
        <taxon>Pseudomonadati</taxon>
        <taxon>Pseudomonadota</taxon>
        <taxon>Alphaproteobacteria</taxon>
        <taxon>Sphingomonadales</taxon>
        <taxon>Sphingomonadaceae</taxon>
        <taxon>Sphingomonas</taxon>
    </lineage>
</organism>
<keyword evidence="1 6" id="KW-0597">Phosphoprotein</keyword>
<dbReference type="AlphaFoldDB" id="A0A0A1WA93"/>
<dbReference type="SMART" id="SM00421">
    <property type="entry name" value="HTH_LUXR"/>
    <property type="match status" value="1"/>
</dbReference>
<keyword evidence="10" id="KW-1185">Reference proteome</keyword>
<dbReference type="SUPFAM" id="SSF46894">
    <property type="entry name" value="C-terminal effector domain of the bipartite response regulators"/>
    <property type="match status" value="1"/>
</dbReference>
<keyword evidence="3" id="KW-0805">Transcription regulation</keyword>
<dbReference type="PANTHER" id="PTHR44688:SF16">
    <property type="entry name" value="DNA-BINDING TRANSCRIPTIONAL ACTIVATOR DEVR_DOSR"/>
    <property type="match status" value="1"/>
</dbReference>
<dbReference type="PROSITE" id="PS50043">
    <property type="entry name" value="HTH_LUXR_2"/>
    <property type="match status" value="1"/>
</dbReference>
<keyword evidence="2" id="KW-0902">Two-component regulatory system</keyword>
<evidence type="ECO:0000259" key="8">
    <source>
        <dbReference type="PROSITE" id="PS50110"/>
    </source>
</evidence>
<comment type="caution">
    <text evidence="9">The sequence shown here is derived from an EMBL/GenBank/DDBJ whole genome shotgun (WGS) entry which is preliminary data.</text>
</comment>
<evidence type="ECO:0000256" key="1">
    <source>
        <dbReference type="ARBA" id="ARBA00022553"/>
    </source>
</evidence>
<sequence length="203" mass="22386">MPSEPVVHVIDDDESVRDSLAFLLDCSDIPTRTYESATQFLAVASEIDSGCIITDVRMPEMSGLELLTKLKAMGHALPVIVITGHADVPMAIQALHAGVSDFIEKPFGDEAILVAVRAALAKQRNREEIALERDEIRKRLATLSGREREVMEGLVEGKANKVIAYDLDISARTVEVYRANVMTKMKVRTLSELVRLVMIARLA</sequence>
<dbReference type="InterPro" id="IPR000792">
    <property type="entry name" value="Tscrpt_reg_LuxR_C"/>
</dbReference>
<dbReference type="InterPro" id="IPR016032">
    <property type="entry name" value="Sig_transdc_resp-reg_C-effctor"/>
</dbReference>
<protein>
    <submittedName>
        <fullName evidence="9">Putative two-component response regulator</fullName>
    </submittedName>
</protein>
<dbReference type="GO" id="GO:0000160">
    <property type="term" value="P:phosphorelay signal transduction system"/>
    <property type="evidence" value="ECO:0007669"/>
    <property type="project" value="UniProtKB-KW"/>
</dbReference>
<dbReference type="Proteomes" id="UP000032305">
    <property type="component" value="Unassembled WGS sequence"/>
</dbReference>
<accession>A0A0A1WA93</accession>
<dbReference type="PROSITE" id="PS50110">
    <property type="entry name" value="RESPONSE_REGULATORY"/>
    <property type="match status" value="1"/>
</dbReference>
<dbReference type="GO" id="GO:0006355">
    <property type="term" value="P:regulation of DNA-templated transcription"/>
    <property type="evidence" value="ECO:0007669"/>
    <property type="project" value="InterPro"/>
</dbReference>
<evidence type="ECO:0000256" key="3">
    <source>
        <dbReference type="ARBA" id="ARBA00023015"/>
    </source>
</evidence>
<dbReference type="InterPro" id="IPR036388">
    <property type="entry name" value="WH-like_DNA-bd_sf"/>
</dbReference>
<dbReference type="CDD" id="cd17537">
    <property type="entry name" value="REC_FixJ"/>
    <property type="match status" value="1"/>
</dbReference>
<dbReference type="Pfam" id="PF00196">
    <property type="entry name" value="GerE"/>
    <property type="match status" value="1"/>
</dbReference>
<dbReference type="PANTHER" id="PTHR44688">
    <property type="entry name" value="DNA-BINDING TRANSCRIPTIONAL ACTIVATOR DEVR_DOSR"/>
    <property type="match status" value="1"/>
</dbReference>
<dbReference type="NCBIfam" id="NF006900">
    <property type="entry name" value="PRK09390.1"/>
    <property type="match status" value="1"/>
</dbReference>
<evidence type="ECO:0000256" key="2">
    <source>
        <dbReference type="ARBA" id="ARBA00023012"/>
    </source>
</evidence>
<dbReference type="PROSITE" id="PS00622">
    <property type="entry name" value="HTH_LUXR_1"/>
    <property type="match status" value="1"/>
</dbReference>
<dbReference type="EMBL" id="BBPI01000069">
    <property type="protein sequence ID" value="GAM01834.1"/>
    <property type="molecule type" value="Genomic_DNA"/>
</dbReference>
<evidence type="ECO:0000256" key="6">
    <source>
        <dbReference type="PROSITE-ProRule" id="PRU00169"/>
    </source>
</evidence>
<dbReference type="CDD" id="cd06170">
    <property type="entry name" value="LuxR_C_like"/>
    <property type="match status" value="1"/>
</dbReference>
<dbReference type="Gene3D" id="3.40.50.2300">
    <property type="match status" value="1"/>
</dbReference>
<proteinExistence type="predicted"/>
<dbReference type="Pfam" id="PF00072">
    <property type="entry name" value="Response_reg"/>
    <property type="match status" value="1"/>
</dbReference>
<evidence type="ECO:0000313" key="9">
    <source>
        <dbReference type="EMBL" id="GAM01834.1"/>
    </source>
</evidence>
<feature type="domain" description="HTH luxR-type" evidence="7">
    <location>
        <begin position="136"/>
        <end position="201"/>
    </location>
</feature>
<dbReference type="InterPro" id="IPR001789">
    <property type="entry name" value="Sig_transdc_resp-reg_receiver"/>
</dbReference>
<evidence type="ECO:0000256" key="5">
    <source>
        <dbReference type="ARBA" id="ARBA00023163"/>
    </source>
</evidence>
<feature type="domain" description="Response regulatory" evidence="8">
    <location>
        <begin position="6"/>
        <end position="120"/>
    </location>
</feature>
<dbReference type="SUPFAM" id="SSF52172">
    <property type="entry name" value="CheY-like"/>
    <property type="match status" value="1"/>
</dbReference>